<evidence type="ECO:0000256" key="1">
    <source>
        <dbReference type="SAM" id="MobiDB-lite"/>
    </source>
</evidence>
<evidence type="ECO:0000313" key="8">
    <source>
        <dbReference type="Proteomes" id="UP000186594"/>
    </source>
</evidence>
<feature type="domain" description="Nucleoporin POM152 Ig-like" evidence="4">
    <location>
        <begin position="733"/>
        <end position="820"/>
    </location>
</feature>
<organism evidence="7 8">
    <name type="scientific">Neolecta irregularis (strain DAH-3)</name>
    <dbReference type="NCBI Taxonomy" id="1198029"/>
    <lineage>
        <taxon>Eukaryota</taxon>
        <taxon>Fungi</taxon>
        <taxon>Dikarya</taxon>
        <taxon>Ascomycota</taxon>
        <taxon>Taphrinomycotina</taxon>
        <taxon>Neolectales</taxon>
        <taxon>Neolectaceae</taxon>
        <taxon>Neolecta</taxon>
    </lineage>
</organism>
<dbReference type="InterPro" id="IPR056543">
    <property type="entry name" value="Ig-like_POM152_9th"/>
</dbReference>
<dbReference type="Pfam" id="PF24527">
    <property type="entry name" value="Ig-like_Pom152_9"/>
    <property type="match status" value="1"/>
</dbReference>
<dbReference type="Pfam" id="PF23664">
    <property type="entry name" value="Ig_Pom152"/>
    <property type="match status" value="2"/>
</dbReference>
<dbReference type="Pfam" id="PF24097">
    <property type="entry name" value="TMD_POM152"/>
    <property type="match status" value="1"/>
</dbReference>
<evidence type="ECO:0000259" key="5">
    <source>
        <dbReference type="Pfam" id="PF24519"/>
    </source>
</evidence>
<evidence type="ECO:0000259" key="3">
    <source>
        <dbReference type="Pfam" id="PF24097"/>
    </source>
</evidence>
<dbReference type="AlphaFoldDB" id="A0A1U7LJ46"/>
<feature type="domain" description="Nucleoporin POM152 immunoglobulin-like" evidence="2">
    <location>
        <begin position="528"/>
        <end position="627"/>
    </location>
</feature>
<reference evidence="7 8" key="1">
    <citation type="submission" date="2016-04" db="EMBL/GenBank/DDBJ databases">
        <title>Evolutionary innovation and constraint leading to complex multicellularity in the Ascomycota.</title>
        <authorList>
            <person name="Cisse O."/>
            <person name="Nguyen A."/>
            <person name="Hewitt D.A."/>
            <person name="Jedd G."/>
            <person name="Stajich J.E."/>
        </authorList>
    </citation>
    <scope>NUCLEOTIDE SEQUENCE [LARGE SCALE GENOMIC DNA]</scope>
    <source>
        <strain evidence="7 8">DAH-3</strain>
    </source>
</reference>
<dbReference type="GO" id="GO:0006606">
    <property type="term" value="P:protein import into nucleus"/>
    <property type="evidence" value="ECO:0007669"/>
    <property type="project" value="TreeGrafter"/>
</dbReference>
<dbReference type="EMBL" id="LXFE01002958">
    <property type="protein sequence ID" value="OLL22675.1"/>
    <property type="molecule type" value="Genomic_DNA"/>
</dbReference>
<dbReference type="GO" id="GO:0006999">
    <property type="term" value="P:nuclear pore organization"/>
    <property type="evidence" value="ECO:0007669"/>
    <property type="project" value="TreeGrafter"/>
</dbReference>
<proteinExistence type="predicted"/>
<feature type="domain" description="Nucleoporin POM152 ninth Ig-like" evidence="6">
    <location>
        <begin position="1056"/>
        <end position="1133"/>
    </location>
</feature>
<feature type="domain" description="Nucleoporin POM152 Ig-like" evidence="4">
    <location>
        <begin position="433"/>
        <end position="523"/>
    </location>
</feature>
<keyword evidence="8" id="KW-1185">Reference proteome</keyword>
<sequence length="1232" mass="138012">MSTPPTPVQETNTARPAATPNGSPLIPDTMVDIPTQRMYAIAFLGMLQALKLYDFYRLTSPTDDMTELAFAFKWLLTDGLALYLLPVFRIPWLCFQPSTTLIQIAVMFAIDLMLSSRYEVVLLSGFCPANVQVPLSALVCSAWKVILNREMSIDERRVKVNDIVFNSSRILGKHTVHVLPESTVKLGASIGGSCLCVNTGSTIPIPLRFNSTVPTMVNYSVTDFETSKKTFYEIKGRKLRKLVEQAEPDAVHSAAYTIPLAADKAGLYRLEKALDDHKLEIRVYRSDVLVVPCPGAVFGTLNTESNFDRCTNDFDEMRIRVSGLPPLKVQYSRKVTDRQSISTIESVQPDGYSSPLFSQGSNALAKMEDSDLSWAQTHVVDIRLNSSLTTAGDCMYRIEEVQDACGNIVSYKDGDNPMPLGNEQSQIFRVHERPRVFFQDCHPTLKLLEGRKCELPFQVRSQDPGPFSVELEYKVGEGSTVHKKIIALKEPNDKLAISKPGIYSLRSIHTSFCSGEVLEPSICTVITPPHPSLDVSFDSIEDKCTGSIGTSVDLILIGEPPFTVDYRIIRDQKHASSHRTKVERLRQQLRFTPEEAGHYIYEFTNLNDANYNNIELDRKKLRTEQTVFPLASAAFDLGNRHSPRKICLGSNDKIGVKLIGSAPFELHYDFIYPNGKHDKKTANNISNYKFTIETPELTSGGTYTVSLTTVIDSNGCKTMLKEKDVKLEVRRERPRGHFYILDGSREMKVTEGSSVKIPLRLTGNKPWQVSYRNLNRPKPNNMPVVVIIADANDFLTVTEEGEYELVEIKDSSCPGTLDPEGQRFKVGWLEKPSLRMPSISGDERVITRNDVCEGDEDIFTVEFSGNPPFTVDYDIIHFTEDGYAERPIHKELTAALPHASIRITSTKSGEVQYRFKKISDALYTDINSPDSDSLFLVKQRVNPKPTANFANPGKTYSYCLNTDPEDTDTEGIPLKLEGTAPFALEIEIKHEISGRTDSFNSFSITKNSYELRLPAQAMTLGRHRIRIAKITDANGCARYIDPNSAGHITISVTEIPSIHPVDERTWYCVGDRISYNLAGQAPWQIEYEFQGKRRVASSPTGTFTRIAEKPGNWTIISVSDRGSNCKATVGLSKPIYDIPSVRVAQGNSIVEDIHEGMLLPPFSFTYARTEVVDKKRKTKPKIYETHTVQTNEHVYSLFTSQEGSYEVISLQDARCRYPHDLSTSQKLLKNAL</sequence>
<dbReference type="PANTHER" id="PTHR28206:SF1">
    <property type="entry name" value="NUCLEOPORIN POM152"/>
    <property type="match status" value="1"/>
</dbReference>
<evidence type="ECO:0000259" key="4">
    <source>
        <dbReference type="Pfam" id="PF24312"/>
    </source>
</evidence>
<evidence type="ECO:0000313" key="7">
    <source>
        <dbReference type="EMBL" id="OLL22675.1"/>
    </source>
</evidence>
<accession>A0A1U7LJ46</accession>
<dbReference type="STRING" id="1198029.A0A1U7LJ46"/>
<protein>
    <submittedName>
        <fullName evidence="7">Nucleoporin POM152</fullName>
    </submittedName>
</protein>
<dbReference type="Pfam" id="PF24312">
    <property type="entry name" value="Ig-like_POM152"/>
    <property type="match status" value="2"/>
</dbReference>
<gene>
    <name evidence="7" type="ORF">NEOLI_002549</name>
</gene>
<feature type="domain" description="Nucleoporin POM152 N-terminal transmembrane" evidence="3">
    <location>
        <begin position="32"/>
        <end position="118"/>
    </location>
</feature>
<dbReference type="GO" id="GO:0070762">
    <property type="term" value="C:nuclear pore transmembrane ring"/>
    <property type="evidence" value="ECO:0007669"/>
    <property type="project" value="TreeGrafter"/>
</dbReference>
<evidence type="ECO:0000259" key="6">
    <source>
        <dbReference type="Pfam" id="PF24527"/>
    </source>
</evidence>
<feature type="domain" description="Nucleoporin POM152 first Ig-like" evidence="5">
    <location>
        <begin position="193"/>
        <end position="290"/>
    </location>
</feature>
<dbReference type="Pfam" id="PF24519">
    <property type="entry name" value="Ig-like_Pom152_1"/>
    <property type="match status" value="1"/>
</dbReference>
<dbReference type="InterPro" id="IPR037701">
    <property type="entry name" value="Pom152"/>
</dbReference>
<dbReference type="Proteomes" id="UP000186594">
    <property type="component" value="Unassembled WGS sequence"/>
</dbReference>
<comment type="caution">
    <text evidence="7">The sequence shown here is derived from an EMBL/GenBank/DDBJ whole genome shotgun (WGS) entry which is preliminary data.</text>
</comment>
<dbReference type="OrthoDB" id="5529162at2759"/>
<dbReference type="OMA" id="DRSNCKR"/>
<dbReference type="GO" id="GO:0017056">
    <property type="term" value="F:structural constituent of nuclear pore"/>
    <property type="evidence" value="ECO:0007669"/>
    <property type="project" value="InterPro"/>
</dbReference>
<feature type="domain" description="Nucleoporin POM152 immunoglobulin-like" evidence="2">
    <location>
        <begin position="849"/>
        <end position="943"/>
    </location>
</feature>
<dbReference type="InterPro" id="IPR056540">
    <property type="entry name" value="TMD_POM152"/>
</dbReference>
<name>A0A1U7LJ46_NEOID</name>
<dbReference type="PANTHER" id="PTHR28206">
    <property type="entry name" value="NUCLEOPORIN POM152"/>
    <property type="match status" value="1"/>
</dbReference>
<dbReference type="InterPro" id="IPR056541">
    <property type="entry name" value="Ig-like_POM152"/>
</dbReference>
<feature type="region of interest" description="Disordered" evidence="1">
    <location>
        <begin position="1"/>
        <end position="26"/>
    </location>
</feature>
<dbReference type="InterPro" id="IPR056544">
    <property type="entry name" value="Ig_POM152"/>
</dbReference>
<evidence type="ECO:0000259" key="2">
    <source>
        <dbReference type="Pfam" id="PF23664"/>
    </source>
</evidence>
<dbReference type="InterPro" id="IPR056542">
    <property type="entry name" value="Ig-like_POM152_1st"/>
</dbReference>